<dbReference type="PROSITE" id="PS50887">
    <property type="entry name" value="GGDEF"/>
    <property type="match status" value="1"/>
</dbReference>
<dbReference type="InterPro" id="IPR009057">
    <property type="entry name" value="Homeodomain-like_sf"/>
</dbReference>
<accession>S0FP39</accession>
<dbReference type="Pfam" id="PF12833">
    <property type="entry name" value="HTH_18"/>
    <property type="match status" value="1"/>
</dbReference>
<feature type="transmembrane region" description="Helical" evidence="9">
    <location>
        <begin position="12"/>
        <end position="34"/>
    </location>
</feature>
<reference evidence="12 13" key="1">
    <citation type="journal article" date="2013" name="Genome Announc.">
        <title>Draft Genome Sequence of the Cellulolytic, Mesophilic, Anaerobic Bacterium Clostridium termitidis Strain CT1112 (DSM 5398).</title>
        <authorList>
            <person name="Lal S."/>
            <person name="Ramachandran U."/>
            <person name="Zhang X."/>
            <person name="Munir R."/>
            <person name="Sparling R."/>
            <person name="Levin D.B."/>
        </authorList>
    </citation>
    <scope>NUCLEOTIDE SEQUENCE [LARGE SCALE GENOMIC DNA]</scope>
    <source>
        <strain evidence="12 13">CT1112</strain>
    </source>
</reference>
<dbReference type="GO" id="GO:0005886">
    <property type="term" value="C:plasma membrane"/>
    <property type="evidence" value="ECO:0007669"/>
    <property type="project" value="UniProtKB-SubCell"/>
</dbReference>
<dbReference type="RefSeq" id="WP_004628812.1">
    <property type="nucleotide sequence ID" value="NZ_AORV01000058.1"/>
</dbReference>
<keyword evidence="7 9" id="KW-0472">Membrane</keyword>
<keyword evidence="5" id="KW-0805">Transcription regulation</keyword>
<dbReference type="AlphaFoldDB" id="S0FP39"/>
<comment type="subcellular location">
    <subcellularLocation>
        <location evidence="1">Cell membrane</location>
        <topology evidence="1">Multi-pass membrane protein</topology>
    </subcellularLocation>
</comment>
<dbReference type="Pfam" id="PF02743">
    <property type="entry name" value="dCache_1"/>
    <property type="match status" value="1"/>
</dbReference>
<evidence type="ECO:0000256" key="5">
    <source>
        <dbReference type="ARBA" id="ARBA00023015"/>
    </source>
</evidence>
<evidence type="ECO:0000259" key="11">
    <source>
        <dbReference type="PROSITE" id="PS50887"/>
    </source>
</evidence>
<keyword evidence="4 9" id="KW-1133">Transmembrane helix</keyword>
<dbReference type="SMART" id="SM00342">
    <property type="entry name" value="HTH_ARAC"/>
    <property type="match status" value="1"/>
</dbReference>
<dbReference type="PANTHER" id="PTHR43280">
    <property type="entry name" value="ARAC-FAMILY TRANSCRIPTIONAL REGULATOR"/>
    <property type="match status" value="1"/>
</dbReference>
<dbReference type="PATRIC" id="fig|1195236.3.peg.4265"/>
<keyword evidence="3 9" id="KW-0812">Transmembrane</keyword>
<evidence type="ECO:0000256" key="6">
    <source>
        <dbReference type="ARBA" id="ARBA00023125"/>
    </source>
</evidence>
<keyword evidence="8" id="KW-0804">Transcription</keyword>
<protein>
    <submittedName>
        <fullName evidence="12">AraC family transcriptional regulator</fullName>
    </submittedName>
</protein>
<proteinExistence type="predicted"/>
<keyword evidence="13" id="KW-1185">Reference proteome</keyword>
<evidence type="ECO:0000313" key="12">
    <source>
        <dbReference type="EMBL" id="EMS70233.1"/>
    </source>
</evidence>
<evidence type="ECO:0000313" key="13">
    <source>
        <dbReference type="Proteomes" id="UP000014155"/>
    </source>
</evidence>
<dbReference type="SUPFAM" id="SSF46689">
    <property type="entry name" value="Homeodomain-like"/>
    <property type="match status" value="2"/>
</dbReference>
<dbReference type="InterPro" id="IPR018062">
    <property type="entry name" value="HTH_AraC-typ_CS"/>
</dbReference>
<evidence type="ECO:0000256" key="2">
    <source>
        <dbReference type="ARBA" id="ARBA00022475"/>
    </source>
</evidence>
<dbReference type="PROSITE" id="PS00041">
    <property type="entry name" value="HTH_ARAC_FAMILY_1"/>
    <property type="match status" value="1"/>
</dbReference>
<organism evidence="12 13">
    <name type="scientific">Ruminiclostridium cellobioparum subsp. termitidis CT1112</name>
    <dbReference type="NCBI Taxonomy" id="1195236"/>
    <lineage>
        <taxon>Bacteria</taxon>
        <taxon>Bacillati</taxon>
        <taxon>Bacillota</taxon>
        <taxon>Clostridia</taxon>
        <taxon>Eubacteriales</taxon>
        <taxon>Oscillospiraceae</taxon>
        <taxon>Ruminiclostridium</taxon>
    </lineage>
</organism>
<feature type="transmembrane region" description="Helical" evidence="9">
    <location>
        <begin position="308"/>
        <end position="330"/>
    </location>
</feature>
<evidence type="ECO:0000259" key="10">
    <source>
        <dbReference type="PROSITE" id="PS01124"/>
    </source>
</evidence>
<keyword evidence="2" id="KW-1003">Cell membrane</keyword>
<dbReference type="InterPro" id="IPR033479">
    <property type="entry name" value="dCache_1"/>
</dbReference>
<evidence type="ECO:0000256" key="4">
    <source>
        <dbReference type="ARBA" id="ARBA00022989"/>
    </source>
</evidence>
<dbReference type="Gene3D" id="3.30.450.20">
    <property type="entry name" value="PAS domain"/>
    <property type="match status" value="1"/>
</dbReference>
<dbReference type="eggNOG" id="COG2207">
    <property type="taxonomic scope" value="Bacteria"/>
</dbReference>
<dbReference type="InterPro" id="IPR000160">
    <property type="entry name" value="GGDEF_dom"/>
</dbReference>
<evidence type="ECO:0000256" key="1">
    <source>
        <dbReference type="ARBA" id="ARBA00004651"/>
    </source>
</evidence>
<gene>
    <name evidence="12" type="ORF">CTER_4051</name>
</gene>
<dbReference type="InterPro" id="IPR018060">
    <property type="entry name" value="HTH_AraC"/>
</dbReference>
<dbReference type="GO" id="GO:0043565">
    <property type="term" value="F:sequence-specific DNA binding"/>
    <property type="evidence" value="ECO:0007669"/>
    <property type="project" value="InterPro"/>
</dbReference>
<feature type="domain" description="GGDEF" evidence="11">
    <location>
        <begin position="421"/>
        <end position="556"/>
    </location>
</feature>
<dbReference type="Proteomes" id="UP000014155">
    <property type="component" value="Unassembled WGS sequence"/>
</dbReference>
<dbReference type="EMBL" id="AORV01000058">
    <property type="protein sequence ID" value="EMS70233.1"/>
    <property type="molecule type" value="Genomic_DNA"/>
</dbReference>
<evidence type="ECO:0000256" key="3">
    <source>
        <dbReference type="ARBA" id="ARBA00022692"/>
    </source>
</evidence>
<dbReference type="PANTHER" id="PTHR43280:SF2">
    <property type="entry name" value="HTH-TYPE TRANSCRIPTIONAL REGULATOR EXSA"/>
    <property type="match status" value="1"/>
</dbReference>
<feature type="domain" description="HTH araC/xylS-type" evidence="10">
    <location>
        <begin position="681"/>
        <end position="780"/>
    </location>
</feature>
<name>S0FP39_RUMCE</name>
<evidence type="ECO:0000256" key="7">
    <source>
        <dbReference type="ARBA" id="ARBA00023136"/>
    </source>
</evidence>
<dbReference type="PROSITE" id="PS01124">
    <property type="entry name" value="HTH_ARAC_FAMILY_2"/>
    <property type="match status" value="1"/>
</dbReference>
<dbReference type="InterPro" id="IPR041522">
    <property type="entry name" value="CdaR_GGDEF"/>
</dbReference>
<keyword evidence="6" id="KW-0238">DNA-binding</keyword>
<evidence type="ECO:0000256" key="8">
    <source>
        <dbReference type="ARBA" id="ARBA00023163"/>
    </source>
</evidence>
<dbReference type="STRING" id="1195236.CTER_4051"/>
<evidence type="ECO:0000256" key="9">
    <source>
        <dbReference type="SAM" id="Phobius"/>
    </source>
</evidence>
<sequence>MLKRGSSYKVKLFLSLSLLTVIILITANAVYYVYMEKTLKEHTTEASRNTVVQLKNATEIMLKDANRSLMQLALDPRVANFMAWNVDDANKDIVDIIDFLRSTHSAVAYNNYFNSCHIIYMSSGISVNVLTGRIQNINDSETFQYGGIYQADELEFLKEARACFKQQNPKKDFKIYNLDTSGRKNIITVIKPINSAAQNPEAILVLTIDASYFSDILNYTKINDKAHVFILDKNGKAVSNIDDRFLKLIDKQYTDNILKEMDQESGSFNAVIEKENTLVSFAQSEEYGWKYIYTIPAKEVYKNIKFSIIYTSLISLICMLLGVGFSYLLAARLYNPINNLINTVKDGSKVTNEYIKNDIDYIGKRIQMLIDRNRSFEDLFEENFTLLKNTLLNNLLKSTIAVDEQLWEKLSFYKCNILKAAGYYVCLLGIDDFDSFSQEYSERQIGMLQIYQTGIIYEISSEKQNLAVEVVRLDSHELALIVSSSVESREEGEDEIARLIRKIQQRIVENARYTVTIGISSFCHKIDDLVLSYKEACSAYGYKIIKGPNEIIYINDIPKVQEWYYVQPVDIEKKIFKHVRAGDKEEVFKALDSYFEYSKKNISDYTIIRYTHFHLLDSTLKCCLDMAININDIFPEKTNLFNELLSQKSLAAMNSWLKNLFQTIIDYIGTKKNNKTEDIIKKALDYINENFNSSDMCLESISEYLDFSVSYLAKLFKDFTGKSIKEYITERRIIEAKSLLETSSLKVKEIGEQVGYPNTQSFINIFKKYEGITPGEYHDHKFRKL</sequence>
<comment type="caution">
    <text evidence="12">The sequence shown here is derived from an EMBL/GenBank/DDBJ whole genome shotgun (WGS) entry which is preliminary data.</text>
</comment>
<dbReference type="Gene3D" id="1.10.10.60">
    <property type="entry name" value="Homeodomain-like"/>
    <property type="match status" value="2"/>
</dbReference>
<dbReference type="GO" id="GO:0003700">
    <property type="term" value="F:DNA-binding transcription factor activity"/>
    <property type="evidence" value="ECO:0007669"/>
    <property type="project" value="InterPro"/>
</dbReference>
<dbReference type="Pfam" id="PF17853">
    <property type="entry name" value="GGDEF_2"/>
    <property type="match status" value="1"/>
</dbReference>